<dbReference type="Proteomes" id="UP000759131">
    <property type="component" value="Unassembled WGS sequence"/>
</dbReference>
<evidence type="ECO:0000313" key="7">
    <source>
        <dbReference type="EMBL" id="CAD7644247.1"/>
    </source>
</evidence>
<dbReference type="InterPro" id="IPR014748">
    <property type="entry name" value="Enoyl-CoA_hydra_C"/>
</dbReference>
<dbReference type="UniPathway" id="UPA00659"/>
<dbReference type="InterPro" id="IPR045002">
    <property type="entry name" value="Ech1-like"/>
</dbReference>
<evidence type="ECO:0000256" key="1">
    <source>
        <dbReference type="ARBA" id="ARBA00005005"/>
    </source>
</evidence>
<keyword evidence="3" id="KW-0276">Fatty acid metabolism</keyword>
<dbReference type="CDD" id="cd06558">
    <property type="entry name" value="crotonase-like"/>
    <property type="match status" value="1"/>
</dbReference>
<dbReference type="InterPro" id="IPR029045">
    <property type="entry name" value="ClpP/crotonase-like_dom_sf"/>
</dbReference>
<feature type="non-terminal residue" evidence="7">
    <location>
        <position position="303"/>
    </location>
</feature>
<evidence type="ECO:0000256" key="4">
    <source>
        <dbReference type="ARBA" id="ARBA00023098"/>
    </source>
</evidence>
<evidence type="ECO:0000256" key="2">
    <source>
        <dbReference type="ARBA" id="ARBA00005254"/>
    </source>
</evidence>
<dbReference type="OrthoDB" id="14970at2759"/>
<evidence type="ECO:0008006" key="9">
    <source>
        <dbReference type="Google" id="ProtNLM"/>
    </source>
</evidence>
<evidence type="ECO:0000256" key="3">
    <source>
        <dbReference type="ARBA" id="ARBA00022832"/>
    </source>
</evidence>
<evidence type="ECO:0000256" key="5">
    <source>
        <dbReference type="ARBA" id="ARBA00023235"/>
    </source>
</evidence>
<name>A0A7R9LM60_9ACAR</name>
<dbReference type="Pfam" id="PF00378">
    <property type="entry name" value="ECH_1"/>
    <property type="match status" value="2"/>
</dbReference>
<protein>
    <recommendedName>
        <fullName evidence="9">Enoyl-CoA hydratase</fullName>
    </recommendedName>
</protein>
<dbReference type="PANTHER" id="PTHR43149">
    <property type="entry name" value="ENOYL-COA HYDRATASE"/>
    <property type="match status" value="1"/>
</dbReference>
<dbReference type="PANTHER" id="PTHR43149:SF1">
    <property type="entry name" value="DELTA(3,5)-DELTA(2,4)-DIENOYL-COA ISOMERASE, MITOCHONDRIAL"/>
    <property type="match status" value="1"/>
</dbReference>
<keyword evidence="8" id="KW-1185">Reference proteome</keyword>
<dbReference type="InterPro" id="IPR001753">
    <property type="entry name" value="Enoyl-CoA_hydra/iso"/>
</dbReference>
<dbReference type="EMBL" id="OC885541">
    <property type="protein sequence ID" value="CAD7644247.1"/>
    <property type="molecule type" value="Genomic_DNA"/>
</dbReference>
<gene>
    <name evidence="7" type="ORF">OSB1V03_LOCUS19968</name>
</gene>
<keyword evidence="4" id="KW-0443">Lipid metabolism</keyword>
<dbReference type="EMBL" id="CAJPIZ010030966">
    <property type="protein sequence ID" value="CAG2120021.1"/>
    <property type="molecule type" value="Genomic_DNA"/>
</dbReference>
<reference evidence="7" key="1">
    <citation type="submission" date="2020-11" db="EMBL/GenBank/DDBJ databases">
        <authorList>
            <person name="Tran Van P."/>
        </authorList>
    </citation>
    <scope>NUCLEOTIDE SEQUENCE</scope>
</reference>
<dbReference type="GO" id="GO:0005739">
    <property type="term" value="C:mitochondrion"/>
    <property type="evidence" value="ECO:0007669"/>
    <property type="project" value="TreeGrafter"/>
</dbReference>
<comment type="pathway">
    <text evidence="1">Lipid metabolism; fatty acid beta-oxidation.</text>
</comment>
<dbReference type="Gene3D" id="1.10.12.10">
    <property type="entry name" value="Lyase 2-enoyl-coa Hydratase, Chain A, domain 2"/>
    <property type="match status" value="1"/>
</dbReference>
<dbReference type="Gene3D" id="3.90.226.10">
    <property type="entry name" value="2-enoyl-CoA Hydratase, Chain A, domain 1"/>
    <property type="match status" value="1"/>
</dbReference>
<evidence type="ECO:0000313" key="8">
    <source>
        <dbReference type="Proteomes" id="UP000759131"/>
    </source>
</evidence>
<dbReference type="AlphaFoldDB" id="A0A7R9LM60"/>
<keyword evidence="5" id="KW-0413">Isomerase</keyword>
<dbReference type="GO" id="GO:0051750">
    <property type="term" value="F:delta(3,5)-delta(2,4)-dienoyl-CoA isomerase activity"/>
    <property type="evidence" value="ECO:0007669"/>
    <property type="project" value="TreeGrafter"/>
</dbReference>
<proteinExistence type="inferred from homology"/>
<accession>A0A7R9LM60</accession>
<organism evidence="7">
    <name type="scientific">Medioppia subpectinata</name>
    <dbReference type="NCBI Taxonomy" id="1979941"/>
    <lineage>
        <taxon>Eukaryota</taxon>
        <taxon>Metazoa</taxon>
        <taxon>Ecdysozoa</taxon>
        <taxon>Arthropoda</taxon>
        <taxon>Chelicerata</taxon>
        <taxon>Arachnida</taxon>
        <taxon>Acari</taxon>
        <taxon>Acariformes</taxon>
        <taxon>Sarcoptiformes</taxon>
        <taxon>Oribatida</taxon>
        <taxon>Brachypylina</taxon>
        <taxon>Oppioidea</taxon>
        <taxon>Oppiidae</taxon>
        <taxon>Medioppia</taxon>
    </lineage>
</organism>
<dbReference type="SUPFAM" id="SSF52096">
    <property type="entry name" value="ClpP/crotonase"/>
    <property type="match status" value="1"/>
</dbReference>
<dbReference type="GO" id="GO:0006635">
    <property type="term" value="P:fatty acid beta-oxidation"/>
    <property type="evidence" value="ECO:0007669"/>
    <property type="project" value="UniProtKB-UniPathway"/>
</dbReference>
<evidence type="ECO:0000256" key="6">
    <source>
        <dbReference type="RuleBase" id="RU003707"/>
    </source>
</evidence>
<dbReference type="PROSITE" id="PS00166">
    <property type="entry name" value="ENOYL_COA_HYDRATASE"/>
    <property type="match status" value="1"/>
</dbReference>
<dbReference type="InterPro" id="IPR018376">
    <property type="entry name" value="Enoyl-CoA_hyd/isom_CS"/>
</dbReference>
<sequence length="303" mass="32525">MNYSDEHSIGDGLEWMAVWNQAMVQSEDLVTAATATATRAKEPPKAILPIRTASGAAIVRHITTSGVKARITYMCTHGGKFHWYETINVKAPAPHIWHIRLDRTDKRNAVSRLMLQEIVDCFDRIGTDPECRAVVLSGAGECFSAGMDCRDVSAIVKEGIAAHTMANIMAEHGDAEPTQPAHIPTDISRRGAHIRRATRQWQGSLNTIAECPVPVVAAIHGPCIGAGLVLALAADVRHCSADAYFSIREVRIGMAADMGSLQRVPKLMGNRSLARELAFTGRDMPAAEALAQGLVSAVTDGAG</sequence>
<comment type="similarity">
    <text evidence="2 6">Belongs to the enoyl-CoA hydratase/isomerase family.</text>
</comment>